<dbReference type="PANTHER" id="PTHR11014:SF98">
    <property type="entry name" value="N-ACETYLDIAMINOPIMELATE DEACETYLASE"/>
    <property type="match status" value="1"/>
</dbReference>
<dbReference type="InterPro" id="IPR017439">
    <property type="entry name" value="Amidohydrolase"/>
</dbReference>
<dbReference type="InterPro" id="IPR002933">
    <property type="entry name" value="Peptidase_M20"/>
</dbReference>
<feature type="domain" description="Peptidase M20 dimerisation" evidence="1">
    <location>
        <begin position="183"/>
        <end position="276"/>
    </location>
</feature>
<dbReference type="Gene3D" id="3.30.70.360">
    <property type="match status" value="1"/>
</dbReference>
<dbReference type="EMBL" id="JASSPP010000019">
    <property type="protein sequence ID" value="MDK9581238.1"/>
    <property type="molecule type" value="Genomic_DNA"/>
</dbReference>
<dbReference type="SUPFAM" id="SSF53187">
    <property type="entry name" value="Zn-dependent exopeptidases"/>
    <property type="match status" value="1"/>
</dbReference>
<dbReference type="InterPro" id="IPR036264">
    <property type="entry name" value="Bact_exopeptidase_dim_dom"/>
</dbReference>
<evidence type="ECO:0000259" key="1">
    <source>
        <dbReference type="Pfam" id="PF07687"/>
    </source>
</evidence>
<dbReference type="Gene3D" id="3.40.630.10">
    <property type="entry name" value="Zn peptidases"/>
    <property type="match status" value="1"/>
</dbReference>
<dbReference type="PANTHER" id="PTHR11014">
    <property type="entry name" value="PEPTIDASE M20 FAMILY MEMBER"/>
    <property type="match status" value="1"/>
</dbReference>
<gene>
    <name evidence="2" type="ORF">QQA45_07065</name>
</gene>
<dbReference type="PIRSF" id="PIRSF005962">
    <property type="entry name" value="Pept_M20D_amidohydro"/>
    <property type="match status" value="1"/>
</dbReference>
<dbReference type="Pfam" id="PF07687">
    <property type="entry name" value="M20_dimer"/>
    <property type="match status" value="1"/>
</dbReference>
<dbReference type="RefSeq" id="WP_285153683.1">
    <property type="nucleotide sequence ID" value="NZ_JASSPP010000019.1"/>
</dbReference>
<dbReference type="CDD" id="cd03886">
    <property type="entry name" value="M20_Acy1"/>
    <property type="match status" value="1"/>
</dbReference>
<reference evidence="2 3" key="1">
    <citation type="submission" date="2023-06" db="EMBL/GenBank/DDBJ databases">
        <title>Antibody response to the Sneathia vaginalis cytopathogenic toxin A during pregnancy.</title>
        <authorList>
            <person name="Mccoy Z.T."/>
            <person name="Serrano M.G."/>
            <person name="Spaine K."/>
            <person name="Edwards D.J."/>
            <person name="Buck G.A."/>
            <person name="Jefferson K."/>
        </authorList>
    </citation>
    <scope>NUCLEOTIDE SEQUENCE [LARGE SCALE GENOMIC DNA]</scope>
    <source>
        <strain evidence="2 3">CCUG 42621</strain>
    </source>
</reference>
<name>A0ABT7HL27_9FUSO</name>
<dbReference type="NCBIfam" id="TIGR01891">
    <property type="entry name" value="amidohydrolases"/>
    <property type="match status" value="1"/>
</dbReference>
<comment type="caution">
    <text evidence="2">The sequence shown here is derived from an EMBL/GenBank/DDBJ whole genome shotgun (WGS) entry which is preliminary data.</text>
</comment>
<evidence type="ECO:0000313" key="2">
    <source>
        <dbReference type="EMBL" id="MDK9581238.1"/>
    </source>
</evidence>
<dbReference type="SUPFAM" id="SSF55031">
    <property type="entry name" value="Bacterial exopeptidase dimerisation domain"/>
    <property type="match status" value="1"/>
</dbReference>
<dbReference type="Pfam" id="PF01546">
    <property type="entry name" value="Peptidase_M20"/>
    <property type="match status" value="1"/>
</dbReference>
<keyword evidence="3" id="KW-1185">Reference proteome</keyword>
<proteinExistence type="predicted"/>
<protein>
    <submittedName>
        <fullName evidence="2">M20 family metallopeptidase</fullName>
    </submittedName>
</protein>
<dbReference type="InterPro" id="IPR011650">
    <property type="entry name" value="Peptidase_M20_dimer"/>
</dbReference>
<sequence>MNEKIRELLNENKQYLLKVRRHLHQNPELSEHEFETQKYIINFLEKYNVEYTILAKTGIYAKIKNGQGKSLAFRADMDALPLIENNNLEFKSKNEGIMHACGHDVHMAVQLTLLKILAENKDLWKGSAHFFFQPAEETVGGAKRMLEEGIDTEKIDNILSFHCAPEIEVGKIGIKYDKLHATSMVFKFRILGKATHGALAYTGIDSVVIGSKVVDFLQTIVSRRIDARDCAVITVGTFNAGTAENIVAGEAELTGTVRTLTQEMKKYILNIFKTDLVKFVEAYGAKIEINIRDSYAPVINNKDFTDYLLKNAKDILGEDKIEYIQIPRMDVEDIGFFLEKIPGTFYRLGVSKDNFTQLHTTNFYVDEEALNVGLKVQLKIALEYLC</sequence>
<evidence type="ECO:0000313" key="3">
    <source>
        <dbReference type="Proteomes" id="UP001225134"/>
    </source>
</evidence>
<accession>A0ABT7HL27</accession>
<organism evidence="2 3">
    <name type="scientific">Sneathia sanguinegens</name>
    <dbReference type="NCBI Taxonomy" id="40543"/>
    <lineage>
        <taxon>Bacteria</taxon>
        <taxon>Fusobacteriati</taxon>
        <taxon>Fusobacteriota</taxon>
        <taxon>Fusobacteriia</taxon>
        <taxon>Fusobacteriales</taxon>
        <taxon>Leptotrichiaceae</taxon>
        <taxon>Sneathia</taxon>
    </lineage>
</organism>
<dbReference type="Proteomes" id="UP001225134">
    <property type="component" value="Unassembled WGS sequence"/>
</dbReference>